<reference evidence="3" key="1">
    <citation type="journal article" date="2020" name="Fungal Divers.">
        <title>Resolving the Mortierellaceae phylogeny through synthesis of multi-gene phylogenetics and phylogenomics.</title>
        <authorList>
            <person name="Vandepol N."/>
            <person name="Liber J."/>
            <person name="Desiro A."/>
            <person name="Na H."/>
            <person name="Kennedy M."/>
            <person name="Barry K."/>
            <person name="Grigoriev I.V."/>
            <person name="Miller A.N."/>
            <person name="O'Donnell K."/>
            <person name="Stajich J.E."/>
            <person name="Bonito G."/>
        </authorList>
    </citation>
    <scope>NUCLEOTIDE SEQUENCE</scope>
    <source>
        <strain evidence="3">NRRL 2591</strain>
    </source>
</reference>
<evidence type="ECO:0000256" key="1">
    <source>
        <dbReference type="SAM" id="Coils"/>
    </source>
</evidence>
<feature type="compositionally biased region" description="Acidic residues" evidence="2">
    <location>
        <begin position="371"/>
        <end position="388"/>
    </location>
</feature>
<protein>
    <submittedName>
        <fullName evidence="3">Uncharacterized protein</fullName>
    </submittedName>
</protein>
<dbReference type="Proteomes" id="UP000723463">
    <property type="component" value="Unassembled WGS sequence"/>
</dbReference>
<feature type="region of interest" description="Disordered" evidence="2">
    <location>
        <begin position="281"/>
        <end position="388"/>
    </location>
</feature>
<feature type="compositionally biased region" description="Acidic residues" evidence="2">
    <location>
        <begin position="349"/>
        <end position="363"/>
    </location>
</feature>
<feature type="compositionally biased region" description="Low complexity" evidence="2">
    <location>
        <begin position="79"/>
        <end position="93"/>
    </location>
</feature>
<evidence type="ECO:0000256" key="2">
    <source>
        <dbReference type="SAM" id="MobiDB-lite"/>
    </source>
</evidence>
<feature type="region of interest" description="Disordered" evidence="2">
    <location>
        <begin position="239"/>
        <end position="267"/>
    </location>
</feature>
<proteinExistence type="predicted"/>
<organism evidence="3 4">
    <name type="scientific">Mortierella hygrophila</name>
    <dbReference type="NCBI Taxonomy" id="979708"/>
    <lineage>
        <taxon>Eukaryota</taxon>
        <taxon>Fungi</taxon>
        <taxon>Fungi incertae sedis</taxon>
        <taxon>Mucoromycota</taxon>
        <taxon>Mortierellomycotina</taxon>
        <taxon>Mortierellomycetes</taxon>
        <taxon>Mortierellales</taxon>
        <taxon>Mortierellaceae</taxon>
        <taxon>Mortierella</taxon>
    </lineage>
</organism>
<feature type="region of interest" description="Disordered" evidence="2">
    <location>
        <begin position="74"/>
        <end position="102"/>
    </location>
</feature>
<dbReference type="AlphaFoldDB" id="A0A9P6EYU3"/>
<evidence type="ECO:0000313" key="3">
    <source>
        <dbReference type="EMBL" id="KAF9538478.1"/>
    </source>
</evidence>
<accession>A0A9P6EYU3</accession>
<sequence length="388" mass="43821">MSSNKTNDGNCVQSMQHIPMAPLIPADSPIYLIPLSHNDEGNPYVSMQDVYVVLQYSGDIIIFKDEYQKSPVLIQGDHGVSPGPSASVGGQSQRGSQRDDELRGMVSDLEEWRDESRARDLQRYHTVSQVLTETAYLNQCNQNLQRDNQELQRQLHTLQQDNQALRQDNQAFYQDIYSFREANKNLVQGNHDLQQENQTIHQNLRDLRNLNQLREQEICDLRNQNVNLRHREGVGFASGASDIESPIPGTSPTLPPQSVDAFGEDDPTSAAAATLVTVSQGQSRVLGEHGSPDAPRSSSSQSLSPAATRVSEFVESDNMDPYNSGARDYRVHSWVQEIDEGGYTPHAEYEDEEEDEQREGEEVEERKYYELEEGEVEGEEYEESEDEQ</sequence>
<comment type="caution">
    <text evidence="3">The sequence shown here is derived from an EMBL/GenBank/DDBJ whole genome shotgun (WGS) entry which is preliminary data.</text>
</comment>
<name>A0A9P6EYU3_9FUNG</name>
<keyword evidence="4" id="KW-1185">Reference proteome</keyword>
<keyword evidence="1" id="KW-0175">Coiled coil</keyword>
<dbReference type="EMBL" id="JAAAXW010000303">
    <property type="protein sequence ID" value="KAF9538478.1"/>
    <property type="molecule type" value="Genomic_DNA"/>
</dbReference>
<feature type="compositionally biased region" description="Low complexity" evidence="2">
    <location>
        <begin position="292"/>
        <end position="307"/>
    </location>
</feature>
<feature type="coiled-coil region" evidence="1">
    <location>
        <begin position="137"/>
        <end position="210"/>
    </location>
</feature>
<evidence type="ECO:0000313" key="4">
    <source>
        <dbReference type="Proteomes" id="UP000723463"/>
    </source>
</evidence>
<gene>
    <name evidence="3" type="ORF">EC957_006711</name>
</gene>